<dbReference type="Gene3D" id="1.20.5.1930">
    <property type="match status" value="1"/>
</dbReference>
<dbReference type="PATRIC" id="fig|1224164.3.peg.123"/>
<protein>
    <submittedName>
        <fullName evidence="6">Two-component sensory kinase</fullName>
    </submittedName>
</protein>
<evidence type="ECO:0000256" key="3">
    <source>
        <dbReference type="ARBA" id="ARBA00023012"/>
    </source>
</evidence>
<feature type="transmembrane region" description="Helical" evidence="4">
    <location>
        <begin position="31"/>
        <end position="54"/>
    </location>
</feature>
<feature type="transmembrane region" description="Helical" evidence="4">
    <location>
        <begin position="85"/>
        <end position="102"/>
    </location>
</feature>
<keyword evidence="4" id="KW-0472">Membrane</keyword>
<dbReference type="InterPro" id="IPR011712">
    <property type="entry name" value="Sig_transdc_His_kin_sub3_dim/P"/>
</dbReference>
<organism evidence="6 7">
    <name type="scientific">Corynebacterium vitaeruminis DSM 20294</name>
    <dbReference type="NCBI Taxonomy" id="1224164"/>
    <lineage>
        <taxon>Bacteria</taxon>
        <taxon>Bacillati</taxon>
        <taxon>Actinomycetota</taxon>
        <taxon>Actinomycetes</taxon>
        <taxon>Mycobacteriales</taxon>
        <taxon>Corynebacteriaceae</taxon>
        <taxon>Corynebacterium</taxon>
    </lineage>
</organism>
<evidence type="ECO:0000259" key="5">
    <source>
        <dbReference type="Pfam" id="PF07730"/>
    </source>
</evidence>
<keyword evidence="3" id="KW-0902">Two-component regulatory system</keyword>
<keyword evidence="4" id="KW-0812">Transmembrane</keyword>
<dbReference type="AlphaFoldDB" id="W5XXW0"/>
<keyword evidence="2 6" id="KW-0418">Kinase</keyword>
<dbReference type="GO" id="GO:0000155">
    <property type="term" value="F:phosphorelay sensor kinase activity"/>
    <property type="evidence" value="ECO:0007669"/>
    <property type="project" value="InterPro"/>
</dbReference>
<dbReference type="RefSeq" id="WP_025251592.1">
    <property type="nucleotide sequence ID" value="NZ_CP004353.1"/>
</dbReference>
<feature type="domain" description="Signal transduction histidine kinase subgroup 3 dimerisation and phosphoacceptor" evidence="5">
    <location>
        <begin position="149"/>
        <end position="220"/>
    </location>
</feature>
<dbReference type="GO" id="GO:0046983">
    <property type="term" value="F:protein dimerization activity"/>
    <property type="evidence" value="ECO:0007669"/>
    <property type="project" value="InterPro"/>
</dbReference>
<dbReference type="Proteomes" id="UP000019222">
    <property type="component" value="Chromosome"/>
</dbReference>
<dbReference type="InterPro" id="IPR050482">
    <property type="entry name" value="Sensor_HK_TwoCompSys"/>
</dbReference>
<dbReference type="Gene3D" id="3.30.565.10">
    <property type="entry name" value="Histidine kinase-like ATPase, C-terminal domain"/>
    <property type="match status" value="1"/>
</dbReference>
<dbReference type="PANTHER" id="PTHR24421:SF63">
    <property type="entry name" value="SENSOR HISTIDINE KINASE DESK"/>
    <property type="match status" value="1"/>
</dbReference>
<feature type="transmembrane region" description="Helical" evidence="4">
    <location>
        <begin position="108"/>
        <end position="128"/>
    </location>
</feature>
<dbReference type="KEGG" id="cvt:B843_00615"/>
<dbReference type="HOGENOM" id="CLU_000445_20_8_11"/>
<dbReference type="EMBL" id="CP004353">
    <property type="protein sequence ID" value="AHI21519.1"/>
    <property type="molecule type" value="Genomic_DNA"/>
</dbReference>
<proteinExistence type="predicted"/>
<evidence type="ECO:0000313" key="7">
    <source>
        <dbReference type="Proteomes" id="UP000019222"/>
    </source>
</evidence>
<keyword evidence="1" id="KW-0808">Transferase</keyword>
<dbReference type="Pfam" id="PF07730">
    <property type="entry name" value="HisKA_3"/>
    <property type="match status" value="1"/>
</dbReference>
<evidence type="ECO:0000313" key="6">
    <source>
        <dbReference type="EMBL" id="AHI21519.1"/>
    </source>
</evidence>
<dbReference type="InterPro" id="IPR036890">
    <property type="entry name" value="HATPase_C_sf"/>
</dbReference>
<gene>
    <name evidence="6" type="ORF">B843_00615</name>
</gene>
<dbReference type="STRING" id="1224164.B843_00615"/>
<evidence type="ECO:0000256" key="2">
    <source>
        <dbReference type="ARBA" id="ARBA00022777"/>
    </source>
</evidence>
<feature type="transmembrane region" description="Helical" evidence="4">
    <location>
        <begin position="60"/>
        <end position="78"/>
    </location>
</feature>
<sequence>MLMVAPAATASWVVENAPDLNLQPRPTFYRALVCAVAVGAVCLGLALGLMVPATGLGERYGFFAAAMVSLWMLAWAVAPFLRLRWLLVAAIVAMTYLLARWARFDEVGWITVMPLLLFGTMVMTMWMLGVFKELMRVKETEAALSASEERLRIAQQLHDSLGQSLAAMSLKVQVIDKVMRKQGVADASPMLVGEVSELRALIADTSTHMREVVHGYRQVSLDEELQRARSLLRDSGIAVSIRGGASELSWLSAERRQVASWFVREAATNVLQHARASTATITVSPFVVSVDNDGASGEPGKLSGLEHLNQRAQRVGGSIAASQHGGEFCSTLTFDTEGPQ</sequence>
<evidence type="ECO:0000256" key="4">
    <source>
        <dbReference type="SAM" id="Phobius"/>
    </source>
</evidence>
<dbReference type="PANTHER" id="PTHR24421">
    <property type="entry name" value="NITRATE/NITRITE SENSOR PROTEIN NARX-RELATED"/>
    <property type="match status" value="1"/>
</dbReference>
<dbReference type="GO" id="GO:0016020">
    <property type="term" value="C:membrane"/>
    <property type="evidence" value="ECO:0007669"/>
    <property type="project" value="InterPro"/>
</dbReference>
<keyword evidence="4" id="KW-1133">Transmembrane helix</keyword>
<accession>W5XXW0</accession>
<dbReference type="eggNOG" id="COG4585">
    <property type="taxonomic scope" value="Bacteria"/>
</dbReference>
<name>W5XXW0_9CORY</name>
<reference evidence="6 7" key="1">
    <citation type="submission" date="2013-02" db="EMBL/GenBank/DDBJ databases">
        <title>The complete genome sequence of Corynebacterium vitaeruminis DSM 20294.</title>
        <authorList>
            <person name="Ruckert C."/>
            <person name="Albersmeier A."/>
            <person name="Kalinowski J."/>
        </authorList>
    </citation>
    <scope>NUCLEOTIDE SEQUENCE [LARGE SCALE GENOMIC DNA]</scope>
    <source>
        <strain evidence="7">ATCC 10234</strain>
    </source>
</reference>
<keyword evidence="7" id="KW-1185">Reference proteome</keyword>
<evidence type="ECO:0000256" key="1">
    <source>
        <dbReference type="ARBA" id="ARBA00022679"/>
    </source>
</evidence>